<dbReference type="GO" id="GO:0051301">
    <property type="term" value="P:cell division"/>
    <property type="evidence" value="ECO:0007669"/>
    <property type="project" value="UniProtKB-KW"/>
</dbReference>
<evidence type="ECO:0000256" key="12">
    <source>
        <dbReference type="ARBA" id="ARBA00023306"/>
    </source>
</evidence>
<comment type="caution">
    <text evidence="18">The sequence shown here is derived from an EMBL/GenBank/DDBJ whole genome shotgun (WGS) entry which is preliminary data.</text>
</comment>
<dbReference type="Proteomes" id="UP000250918">
    <property type="component" value="Unassembled WGS sequence"/>
</dbReference>
<organism evidence="18 19">
    <name type="scientific">candidate division GN15 bacterium</name>
    <dbReference type="NCBI Taxonomy" id="2072418"/>
    <lineage>
        <taxon>Bacteria</taxon>
        <taxon>candidate division GN15</taxon>
    </lineage>
</organism>
<evidence type="ECO:0000259" key="17">
    <source>
        <dbReference type="PROSITE" id="PS50901"/>
    </source>
</evidence>
<dbReference type="InterPro" id="IPR036388">
    <property type="entry name" value="WH-like_DNA-bd_sf"/>
</dbReference>
<dbReference type="GO" id="GO:0005524">
    <property type="term" value="F:ATP binding"/>
    <property type="evidence" value="ECO:0007669"/>
    <property type="project" value="UniProtKB-UniRule"/>
</dbReference>
<dbReference type="InterPro" id="IPR025199">
    <property type="entry name" value="FtsK_4TM"/>
</dbReference>
<evidence type="ECO:0000256" key="10">
    <source>
        <dbReference type="ARBA" id="ARBA00023125"/>
    </source>
</evidence>
<evidence type="ECO:0000256" key="16">
    <source>
        <dbReference type="SAM" id="Phobius"/>
    </source>
</evidence>
<evidence type="ECO:0000256" key="4">
    <source>
        <dbReference type="ARBA" id="ARBA00022618"/>
    </source>
</evidence>
<feature type="compositionally biased region" description="Acidic residues" evidence="15">
    <location>
        <begin position="248"/>
        <end position="260"/>
    </location>
</feature>
<dbReference type="Gene3D" id="1.10.10.10">
    <property type="entry name" value="Winged helix-like DNA-binding domain superfamily/Winged helix DNA-binding domain"/>
    <property type="match status" value="1"/>
</dbReference>
<comment type="subunit">
    <text evidence="13">Homohexamer. Forms a ring that surrounds DNA.</text>
</comment>
<dbReference type="GO" id="GO:0007059">
    <property type="term" value="P:chromosome segregation"/>
    <property type="evidence" value="ECO:0007669"/>
    <property type="project" value="UniProtKB-KW"/>
</dbReference>
<evidence type="ECO:0000256" key="7">
    <source>
        <dbReference type="ARBA" id="ARBA00022829"/>
    </source>
</evidence>
<dbReference type="InterPro" id="IPR003593">
    <property type="entry name" value="AAA+_ATPase"/>
</dbReference>
<keyword evidence="8 14" id="KW-0067">ATP-binding</keyword>
<gene>
    <name evidence="18" type="ORF">C3F09_01460</name>
</gene>
<evidence type="ECO:0000256" key="1">
    <source>
        <dbReference type="ARBA" id="ARBA00004651"/>
    </source>
</evidence>
<dbReference type="EMBL" id="PQAP01000006">
    <property type="protein sequence ID" value="PWB75955.1"/>
    <property type="molecule type" value="Genomic_DNA"/>
</dbReference>
<accession>A0A855X611</accession>
<keyword evidence="10" id="KW-0238">DNA-binding</keyword>
<sequence>MASRKNNRGRQTVGAILLLLALFVLVSLVTHRAMDDLRIQGQADGETNPFQVHFGNQGGMIGSYLSFLLLFLMGWLAFFVPFGLASLALGMISRDFAQKIHPRLFMLFFVGIAVSVILNVQPLVNESLVEHSDAIGGYLGWLLTRLSLTVMGESGTYIAFGGLVLILLTLYTFITPFLLGRLRKAEILSPLKSIYRVPWSWIKAFFSFGWAKGMFRRERKPKDVAVSETAVQVVSKRKEKDLASVAAGDEEQEDLFEESEPDKSGRRRTVLKKPAPVQVPSFNYTYPGLDLLDANPDQGPSVSTEELNNTSKMLKETLETFGVSIEGAIDRYPGPIITRYEFKPGVGVKVNQIVNLADDLALALKAKRIRIIAPIPGKAAVGIEIPNRTPQQVYLREILASEEFSDPKPRLPLALGKTTAGKPFVADLAKMPHLLIAGATGSGKSVCMNALITSLIYRMHPMQIRFVFVDPKMLELSVYSGLPQLGRPVVTTPRQAEKVFADAVVEMENRYRRLATASVRNIEDFNRKQQKEEDKLPYIVLFVDELADLMMSSTSSKTEMLITRLAQMARAVGIHLILATQRPSVDVITGLIKANFPARIAFQVATKVDSRTIIDANGAEKLLGNGDMLFLSTGQPEPTRVHGAYISGTETDRLVAFIKEQNLPALTLQGISQNTSETQEADVDLGDPLFREACEVVVRHKQGSVSLLQRRLGIGYQRAARLIDKLEEAGVVSPFDGSKAREVIVDKSYLDTVFGPAAAATRGEAEKN</sequence>
<feature type="transmembrane region" description="Helical" evidence="16">
    <location>
        <begin position="157"/>
        <end position="179"/>
    </location>
</feature>
<dbReference type="Pfam" id="PF17854">
    <property type="entry name" value="FtsK_alpha"/>
    <property type="match status" value="1"/>
</dbReference>
<evidence type="ECO:0000256" key="11">
    <source>
        <dbReference type="ARBA" id="ARBA00023136"/>
    </source>
</evidence>
<dbReference type="PANTHER" id="PTHR22683">
    <property type="entry name" value="SPORULATION PROTEIN RELATED"/>
    <property type="match status" value="1"/>
</dbReference>
<comment type="similarity">
    <text evidence="2">Belongs to the FtsK/SpoIIIE/SftA family.</text>
</comment>
<dbReference type="Gene3D" id="3.40.50.300">
    <property type="entry name" value="P-loop containing nucleotide triphosphate hydrolases"/>
    <property type="match status" value="1"/>
</dbReference>
<dbReference type="SUPFAM" id="SSF52540">
    <property type="entry name" value="P-loop containing nucleoside triphosphate hydrolases"/>
    <property type="match status" value="1"/>
</dbReference>
<feature type="transmembrane region" description="Helical" evidence="16">
    <location>
        <begin position="12"/>
        <end position="30"/>
    </location>
</feature>
<feature type="transmembrane region" description="Helical" evidence="16">
    <location>
        <begin position="104"/>
        <end position="124"/>
    </location>
</feature>
<keyword evidence="11 16" id="KW-0472">Membrane</keyword>
<evidence type="ECO:0000256" key="9">
    <source>
        <dbReference type="ARBA" id="ARBA00022989"/>
    </source>
</evidence>
<keyword evidence="5 16" id="KW-0812">Transmembrane</keyword>
<evidence type="ECO:0000256" key="3">
    <source>
        <dbReference type="ARBA" id="ARBA00022475"/>
    </source>
</evidence>
<dbReference type="InterPro" id="IPR036390">
    <property type="entry name" value="WH_DNA-bd_sf"/>
</dbReference>
<evidence type="ECO:0000256" key="15">
    <source>
        <dbReference type="SAM" id="MobiDB-lite"/>
    </source>
</evidence>
<dbReference type="InterPro" id="IPR050206">
    <property type="entry name" value="FtsK/SpoIIIE/SftA"/>
</dbReference>
<dbReference type="AlphaFoldDB" id="A0A855X611"/>
<comment type="subcellular location">
    <subcellularLocation>
        <location evidence="1">Cell membrane</location>
        <topology evidence="1">Multi-pass membrane protein</topology>
    </subcellularLocation>
</comment>
<dbReference type="Pfam" id="PF13491">
    <property type="entry name" value="FtsK_4TM"/>
    <property type="match status" value="1"/>
</dbReference>
<evidence type="ECO:0000256" key="6">
    <source>
        <dbReference type="ARBA" id="ARBA00022741"/>
    </source>
</evidence>
<dbReference type="InterPro" id="IPR002543">
    <property type="entry name" value="FtsK_dom"/>
</dbReference>
<keyword evidence="9 16" id="KW-1133">Transmembrane helix</keyword>
<feature type="region of interest" description="Disordered" evidence="15">
    <location>
        <begin position="244"/>
        <end position="271"/>
    </location>
</feature>
<dbReference type="Pfam" id="PF09397">
    <property type="entry name" value="FtsK_gamma"/>
    <property type="match status" value="1"/>
</dbReference>
<keyword evidence="7" id="KW-0159">Chromosome partition</keyword>
<evidence type="ECO:0000313" key="19">
    <source>
        <dbReference type="Proteomes" id="UP000250918"/>
    </source>
</evidence>
<dbReference type="Gene3D" id="3.30.980.40">
    <property type="match status" value="1"/>
</dbReference>
<evidence type="ECO:0000256" key="5">
    <source>
        <dbReference type="ARBA" id="ARBA00022692"/>
    </source>
</evidence>
<evidence type="ECO:0000256" key="14">
    <source>
        <dbReference type="PROSITE-ProRule" id="PRU00289"/>
    </source>
</evidence>
<dbReference type="Pfam" id="PF01580">
    <property type="entry name" value="FtsK_SpoIIIE"/>
    <property type="match status" value="1"/>
</dbReference>
<feature type="domain" description="FtsK" evidence="17">
    <location>
        <begin position="421"/>
        <end position="611"/>
    </location>
</feature>
<dbReference type="InterPro" id="IPR027417">
    <property type="entry name" value="P-loop_NTPase"/>
</dbReference>
<reference evidence="18 19" key="1">
    <citation type="journal article" date="2018" name="ISME J.">
        <title>A methanotrophic archaeon couples anaerobic oxidation of methane to Fe(III) reduction.</title>
        <authorList>
            <person name="Cai C."/>
            <person name="Leu A.O."/>
            <person name="Xie G.J."/>
            <person name="Guo J."/>
            <person name="Feng Y."/>
            <person name="Zhao J.X."/>
            <person name="Tyson G.W."/>
            <person name="Yuan Z."/>
            <person name="Hu S."/>
        </authorList>
    </citation>
    <scope>NUCLEOTIDE SEQUENCE [LARGE SCALE GENOMIC DNA]</scope>
    <source>
        <strain evidence="18">FeB_12</strain>
    </source>
</reference>
<protein>
    <recommendedName>
        <fullName evidence="17">FtsK domain-containing protein</fullName>
    </recommendedName>
</protein>
<dbReference type="SMART" id="SM00382">
    <property type="entry name" value="AAA"/>
    <property type="match status" value="1"/>
</dbReference>
<name>A0A855X611_9BACT</name>
<feature type="transmembrane region" description="Helical" evidence="16">
    <location>
        <begin position="64"/>
        <end position="92"/>
    </location>
</feature>
<dbReference type="GO" id="GO:0005886">
    <property type="term" value="C:plasma membrane"/>
    <property type="evidence" value="ECO:0007669"/>
    <property type="project" value="UniProtKB-SubCell"/>
</dbReference>
<dbReference type="GO" id="GO:0003677">
    <property type="term" value="F:DNA binding"/>
    <property type="evidence" value="ECO:0007669"/>
    <property type="project" value="UniProtKB-KW"/>
</dbReference>
<keyword evidence="4" id="KW-0132">Cell division</keyword>
<keyword evidence="6 14" id="KW-0547">Nucleotide-binding</keyword>
<dbReference type="InterPro" id="IPR018541">
    <property type="entry name" value="Ftsk_gamma"/>
</dbReference>
<proteinExistence type="inferred from homology"/>
<evidence type="ECO:0000256" key="13">
    <source>
        <dbReference type="ARBA" id="ARBA00025923"/>
    </source>
</evidence>
<keyword evidence="12" id="KW-0131">Cell cycle</keyword>
<dbReference type="InterPro" id="IPR041027">
    <property type="entry name" value="FtsK_alpha"/>
</dbReference>
<feature type="binding site" evidence="14">
    <location>
        <begin position="438"/>
        <end position="445"/>
    </location>
    <ligand>
        <name>ATP</name>
        <dbReference type="ChEBI" id="CHEBI:30616"/>
    </ligand>
</feature>
<dbReference type="PROSITE" id="PS50901">
    <property type="entry name" value="FTSK"/>
    <property type="match status" value="1"/>
</dbReference>
<dbReference type="SUPFAM" id="SSF46785">
    <property type="entry name" value="Winged helix' DNA-binding domain"/>
    <property type="match status" value="1"/>
</dbReference>
<dbReference type="PANTHER" id="PTHR22683:SF41">
    <property type="entry name" value="DNA TRANSLOCASE FTSK"/>
    <property type="match status" value="1"/>
</dbReference>
<keyword evidence="3" id="KW-1003">Cell membrane</keyword>
<evidence type="ECO:0000313" key="18">
    <source>
        <dbReference type="EMBL" id="PWB75955.1"/>
    </source>
</evidence>
<dbReference type="SMART" id="SM00843">
    <property type="entry name" value="Ftsk_gamma"/>
    <property type="match status" value="1"/>
</dbReference>
<evidence type="ECO:0000256" key="8">
    <source>
        <dbReference type="ARBA" id="ARBA00022840"/>
    </source>
</evidence>
<evidence type="ECO:0000256" key="2">
    <source>
        <dbReference type="ARBA" id="ARBA00006474"/>
    </source>
</evidence>